<dbReference type="Proteomes" id="UP000032266">
    <property type="component" value="Chromosome"/>
</dbReference>
<accession>A0A0C5VUF9</accession>
<evidence type="ECO:0000256" key="4">
    <source>
        <dbReference type="ARBA" id="ARBA00023014"/>
    </source>
</evidence>
<evidence type="ECO:0000259" key="5">
    <source>
        <dbReference type="PROSITE" id="PS51296"/>
    </source>
</evidence>
<keyword evidence="6" id="KW-0560">Oxidoreductase</keyword>
<dbReference type="SUPFAM" id="SSF50022">
    <property type="entry name" value="ISP domain"/>
    <property type="match status" value="1"/>
</dbReference>
<sequence>MTKTFTLGPEHDIEENQSKGYELPHLQVFAVRRDGLLYVYKNDCPHLNINLEWQEDQFLDMDAAFIQCSGHGALFEIETGLCISGPCQGEHLTAIAHEIDAHGQIVINVPEEMLDN</sequence>
<dbReference type="CDD" id="cd03467">
    <property type="entry name" value="Rieske"/>
    <property type="match status" value="1"/>
</dbReference>
<dbReference type="RefSeq" id="WP_044616656.1">
    <property type="nucleotide sequence ID" value="NZ_CP007142.1"/>
</dbReference>
<dbReference type="Pfam" id="PF00355">
    <property type="entry name" value="Rieske"/>
    <property type="match status" value="1"/>
</dbReference>
<protein>
    <submittedName>
        <fullName evidence="6">Ferredoxin subunit of nitrite reductase and ring-hydroxylating dioxygenase</fullName>
    </submittedName>
</protein>
<evidence type="ECO:0000313" key="6">
    <source>
        <dbReference type="EMBL" id="AJQ94044.1"/>
    </source>
</evidence>
<keyword evidence="7" id="KW-1185">Reference proteome</keyword>
<reference evidence="6 7" key="1">
    <citation type="submission" date="2014-01" db="EMBL/GenBank/DDBJ databases">
        <title>Full genme sequencing of cellulolytic bacterium Gynuella sunshinyii YC6258T gen. nov., sp. nov.</title>
        <authorList>
            <person name="Khan H."/>
            <person name="Chung E.J."/>
            <person name="Chung Y.R."/>
        </authorList>
    </citation>
    <scope>NUCLEOTIDE SEQUENCE [LARGE SCALE GENOMIC DNA]</scope>
    <source>
        <strain evidence="6 7">YC6258</strain>
    </source>
</reference>
<evidence type="ECO:0000256" key="1">
    <source>
        <dbReference type="ARBA" id="ARBA00022714"/>
    </source>
</evidence>
<dbReference type="PANTHER" id="PTHR40261:SF1">
    <property type="entry name" value="RIESKE DOMAIN-CONTAINING PROTEIN"/>
    <property type="match status" value="1"/>
</dbReference>
<dbReference type="STRING" id="1445510.YC6258_02000"/>
<dbReference type="GO" id="GO:0051213">
    <property type="term" value="F:dioxygenase activity"/>
    <property type="evidence" value="ECO:0007669"/>
    <property type="project" value="UniProtKB-KW"/>
</dbReference>
<dbReference type="GO" id="GO:0051537">
    <property type="term" value="F:2 iron, 2 sulfur cluster binding"/>
    <property type="evidence" value="ECO:0007669"/>
    <property type="project" value="UniProtKB-KW"/>
</dbReference>
<dbReference type="EMBL" id="CP007142">
    <property type="protein sequence ID" value="AJQ94044.1"/>
    <property type="molecule type" value="Genomic_DNA"/>
</dbReference>
<dbReference type="PANTHER" id="PTHR40261">
    <property type="match status" value="1"/>
</dbReference>
<keyword evidence="1" id="KW-0001">2Fe-2S</keyword>
<dbReference type="AlphaFoldDB" id="A0A0C5VUF9"/>
<dbReference type="KEGG" id="gsn:YC6258_02000"/>
<keyword evidence="3" id="KW-0408">Iron</keyword>
<dbReference type="GO" id="GO:0046872">
    <property type="term" value="F:metal ion binding"/>
    <property type="evidence" value="ECO:0007669"/>
    <property type="project" value="UniProtKB-KW"/>
</dbReference>
<dbReference type="HOGENOM" id="CLU_055690_4_3_6"/>
<name>A0A0C5VUF9_9GAMM</name>
<keyword evidence="6" id="KW-0223">Dioxygenase</keyword>
<dbReference type="InterPro" id="IPR017941">
    <property type="entry name" value="Rieske_2Fe-2S"/>
</dbReference>
<evidence type="ECO:0000313" key="7">
    <source>
        <dbReference type="Proteomes" id="UP000032266"/>
    </source>
</evidence>
<gene>
    <name evidence="6" type="ORF">YC6258_02000</name>
</gene>
<dbReference type="PROSITE" id="PS51296">
    <property type="entry name" value="RIESKE"/>
    <property type="match status" value="1"/>
</dbReference>
<keyword evidence="2" id="KW-0479">Metal-binding</keyword>
<feature type="domain" description="Rieske" evidence="5">
    <location>
        <begin position="5"/>
        <end position="105"/>
    </location>
</feature>
<evidence type="ECO:0000256" key="2">
    <source>
        <dbReference type="ARBA" id="ARBA00022723"/>
    </source>
</evidence>
<keyword evidence="4" id="KW-0411">Iron-sulfur</keyword>
<evidence type="ECO:0000256" key="3">
    <source>
        <dbReference type="ARBA" id="ARBA00023004"/>
    </source>
</evidence>
<dbReference type="Gene3D" id="2.102.10.10">
    <property type="entry name" value="Rieske [2Fe-2S] iron-sulphur domain"/>
    <property type="match status" value="1"/>
</dbReference>
<dbReference type="OrthoDB" id="9794779at2"/>
<proteinExistence type="predicted"/>
<organism evidence="6 7">
    <name type="scientific">Gynuella sunshinyii YC6258</name>
    <dbReference type="NCBI Taxonomy" id="1445510"/>
    <lineage>
        <taxon>Bacteria</taxon>
        <taxon>Pseudomonadati</taxon>
        <taxon>Pseudomonadota</taxon>
        <taxon>Gammaproteobacteria</taxon>
        <taxon>Oceanospirillales</taxon>
        <taxon>Saccharospirillaceae</taxon>
        <taxon>Gynuella</taxon>
    </lineage>
</organism>
<dbReference type="InterPro" id="IPR036922">
    <property type="entry name" value="Rieske_2Fe-2S_sf"/>
</dbReference>